<dbReference type="Gene3D" id="3.40.309.10">
    <property type="entry name" value="Aldehyde Dehydrogenase, Chain A, domain 2"/>
    <property type="match status" value="1"/>
</dbReference>
<dbReference type="InterPro" id="IPR016162">
    <property type="entry name" value="Ald_DH_N"/>
</dbReference>
<evidence type="ECO:0000313" key="3">
    <source>
        <dbReference type="Proteomes" id="UP001407405"/>
    </source>
</evidence>
<evidence type="ECO:0000256" key="1">
    <source>
        <dbReference type="ARBA" id="ARBA00023002"/>
    </source>
</evidence>
<comment type="caution">
    <text evidence="2">The sequence shown here is derived from an EMBL/GenBank/DDBJ whole genome shotgun (WGS) entry which is preliminary data.</text>
</comment>
<reference evidence="2 3" key="1">
    <citation type="submission" date="2024-04" db="EMBL/GenBank/DDBJ databases">
        <title>Genome sequencing and metabolic network reconstruction of aminoacids and betaine degradation by Anoxynatronum sibiricum.</title>
        <authorList>
            <person name="Detkova E.N."/>
            <person name="Boltjanskaja Y.V."/>
            <person name="Mardanov A.V."/>
            <person name="Kevbrin V."/>
        </authorList>
    </citation>
    <scope>NUCLEOTIDE SEQUENCE [LARGE SCALE GENOMIC DNA]</scope>
    <source>
        <strain evidence="2 3">Z-7981</strain>
    </source>
</reference>
<feature type="non-terminal residue" evidence="2">
    <location>
        <position position="1"/>
    </location>
</feature>
<accession>A0ABU9VYT6</accession>
<keyword evidence="1" id="KW-0560">Oxidoreductase</keyword>
<dbReference type="Proteomes" id="UP001407405">
    <property type="component" value="Unassembled WGS sequence"/>
</dbReference>
<dbReference type="InterPro" id="IPR016163">
    <property type="entry name" value="Ald_DH_C"/>
</dbReference>
<dbReference type="SUPFAM" id="SSF53720">
    <property type="entry name" value="ALDH-like"/>
    <property type="match status" value="1"/>
</dbReference>
<proteinExistence type="predicted"/>
<name>A0ABU9VYT6_9CLOT</name>
<organism evidence="2 3">
    <name type="scientific">Anoxynatronum sibiricum</name>
    <dbReference type="NCBI Taxonomy" id="210623"/>
    <lineage>
        <taxon>Bacteria</taxon>
        <taxon>Bacillati</taxon>
        <taxon>Bacillota</taxon>
        <taxon>Clostridia</taxon>
        <taxon>Eubacteriales</taxon>
        <taxon>Clostridiaceae</taxon>
        <taxon>Anoxynatronum</taxon>
    </lineage>
</organism>
<keyword evidence="3" id="KW-1185">Reference proteome</keyword>
<feature type="non-terminal residue" evidence="2">
    <location>
        <position position="86"/>
    </location>
</feature>
<dbReference type="EMBL" id="JBCITM010000083">
    <property type="protein sequence ID" value="MEN1762324.1"/>
    <property type="molecule type" value="Genomic_DNA"/>
</dbReference>
<evidence type="ECO:0000313" key="2">
    <source>
        <dbReference type="EMBL" id="MEN1762324.1"/>
    </source>
</evidence>
<dbReference type="Gene3D" id="3.40.605.10">
    <property type="entry name" value="Aldehyde Dehydrogenase, Chain A, domain 1"/>
    <property type="match status" value="1"/>
</dbReference>
<dbReference type="InterPro" id="IPR016161">
    <property type="entry name" value="Ald_DH/histidinol_DH"/>
</dbReference>
<sequence>DVVVATGGGAMVKAAYSSGKPAYGVGPGNVQCIIDKDSTYEEAVPKIITGRCFDNGIICSGEQSVIAPAEDLDAILELFRQNGAWI</sequence>
<protein>
    <submittedName>
        <fullName evidence="2">Succinate-semialdehyde dehydrogenase</fullName>
    </submittedName>
</protein>
<gene>
    <name evidence="2" type="ORF">AAIG11_17870</name>
</gene>